<evidence type="ECO:0000313" key="4">
    <source>
        <dbReference type="Proteomes" id="UP000694546"/>
    </source>
</evidence>
<proteinExistence type="predicted"/>
<dbReference type="GO" id="GO:0005737">
    <property type="term" value="C:cytoplasm"/>
    <property type="evidence" value="ECO:0007669"/>
    <property type="project" value="TreeGrafter"/>
</dbReference>
<dbReference type="OMA" id="HGKGSTW"/>
<keyword evidence="4" id="KW-1185">Reference proteome</keyword>
<dbReference type="GO" id="GO:0072015">
    <property type="term" value="P:podocyte development"/>
    <property type="evidence" value="ECO:0007669"/>
    <property type="project" value="TreeGrafter"/>
</dbReference>
<feature type="compositionally biased region" description="Polar residues" evidence="2">
    <location>
        <begin position="64"/>
        <end position="81"/>
    </location>
</feature>
<evidence type="ECO:0000256" key="2">
    <source>
        <dbReference type="SAM" id="MobiDB-lite"/>
    </source>
</evidence>
<protein>
    <recommendedName>
        <fullName evidence="5">Glucocorticoid-induced transcript 1 protein</fullName>
    </recommendedName>
</protein>
<dbReference type="PANTHER" id="PTHR14972:SF3">
    <property type="entry name" value="GLUCOCORTICOID-INDUCED TRANSCRIPT 1 PROTEIN"/>
    <property type="match status" value="1"/>
</dbReference>
<accession>A0A8C5D1G1</accession>
<dbReference type="GeneTree" id="ENSGT00950000183046"/>
<feature type="region of interest" description="Disordered" evidence="2">
    <location>
        <begin position="1"/>
        <end position="100"/>
    </location>
</feature>
<dbReference type="PANTHER" id="PTHR14972">
    <property type="entry name" value="AGAP011572-PA"/>
    <property type="match status" value="1"/>
</dbReference>
<reference evidence="3" key="1">
    <citation type="submission" date="2025-08" db="UniProtKB">
        <authorList>
            <consortium name="Ensembl"/>
        </authorList>
    </citation>
    <scope>IDENTIFICATION</scope>
</reference>
<keyword evidence="1" id="KW-0597">Phosphoprotein</keyword>
<dbReference type="Ensembl" id="ENSGMOT00000044257.1">
    <property type="protein sequence ID" value="ENSGMOP00000068342.1"/>
    <property type="gene ID" value="ENSGMOG00000037163.1"/>
</dbReference>
<name>A0A8C5D1G1_GADMO</name>
<sequence>MSAPSNSLQQPRVRRSTAGSPGSACRLHPLRATVPYQLLSPGGRSSSPTQRTQTQTLSVGGGTNSTCISNPASPILNSGANGKQRHSPENKDSGSPDSAVCRVERSKFPVRGTSAVLRTSSLDAITGPYLTGQWPRDTQGPYSSCMKDKATQTPGPWIDEALDQGSPHPRSASWGSADHLKEIAKLRLQLQRSKQVSRQGKDKEHGVPQQSQQTQYSNACPPQAMSSSLSVPKCLISRVPSHVEGINHELENVFIREDGEQSLQVRHGRTRTDRRASETAVHQTFARLSSESAISYCQNRAAHSQPKLSLSSTDLPKFATSPKPNNSYMFKREPPEGCERVKVFEESSRSKGFPLFSCPDKNKVNFIPRGSAFCPVKLCPSLCSSSSVAPSSYTDLGFHGNLPSYSLLLSNQTSAAFTMEECSLPLLRLPPSLPPSLAG</sequence>
<feature type="compositionally biased region" description="Polar residues" evidence="2">
    <location>
        <begin position="208"/>
        <end position="224"/>
    </location>
</feature>
<dbReference type="InterPro" id="IPR026642">
    <property type="entry name" value="Glcci1/FAM117"/>
</dbReference>
<dbReference type="KEGG" id="gmh:115553268"/>
<evidence type="ECO:0000256" key="1">
    <source>
        <dbReference type="ARBA" id="ARBA00022553"/>
    </source>
</evidence>
<dbReference type="AlphaFoldDB" id="A0A8C5D1G1"/>
<reference evidence="3" key="2">
    <citation type="submission" date="2025-09" db="UniProtKB">
        <authorList>
            <consortium name="Ensembl"/>
        </authorList>
    </citation>
    <scope>IDENTIFICATION</scope>
</reference>
<feature type="compositionally biased region" description="Low complexity" evidence="2">
    <location>
        <begin position="45"/>
        <end position="58"/>
    </location>
</feature>
<feature type="compositionally biased region" description="Polar residues" evidence="2">
    <location>
        <begin position="1"/>
        <end position="10"/>
    </location>
</feature>
<evidence type="ECO:0008006" key="5">
    <source>
        <dbReference type="Google" id="ProtNLM"/>
    </source>
</evidence>
<organism evidence="3 4">
    <name type="scientific">Gadus morhua</name>
    <name type="common">Atlantic cod</name>
    <dbReference type="NCBI Taxonomy" id="8049"/>
    <lineage>
        <taxon>Eukaryota</taxon>
        <taxon>Metazoa</taxon>
        <taxon>Chordata</taxon>
        <taxon>Craniata</taxon>
        <taxon>Vertebrata</taxon>
        <taxon>Euteleostomi</taxon>
        <taxon>Actinopterygii</taxon>
        <taxon>Neopterygii</taxon>
        <taxon>Teleostei</taxon>
        <taxon>Neoteleostei</taxon>
        <taxon>Acanthomorphata</taxon>
        <taxon>Zeiogadaria</taxon>
        <taxon>Gadariae</taxon>
        <taxon>Gadiformes</taxon>
        <taxon>Gadoidei</taxon>
        <taxon>Gadidae</taxon>
        <taxon>Gadus</taxon>
    </lineage>
</organism>
<feature type="region of interest" description="Disordered" evidence="2">
    <location>
        <begin position="190"/>
        <end position="224"/>
    </location>
</feature>
<dbReference type="CTD" id="100332369"/>
<dbReference type="Proteomes" id="UP000694546">
    <property type="component" value="Chromosome 11"/>
</dbReference>
<dbReference type="Pfam" id="PF15388">
    <property type="entry name" value="FAM117"/>
    <property type="match status" value="1"/>
</dbReference>
<feature type="region of interest" description="Disordered" evidence="2">
    <location>
        <begin position="132"/>
        <end position="174"/>
    </location>
</feature>
<evidence type="ECO:0000313" key="3">
    <source>
        <dbReference type="Ensembl" id="ENSGMOP00000068342.1"/>
    </source>
</evidence>